<dbReference type="GO" id="GO:0044183">
    <property type="term" value="F:protein folding chaperone"/>
    <property type="evidence" value="ECO:0007669"/>
    <property type="project" value="InterPro"/>
</dbReference>
<evidence type="ECO:0000256" key="1">
    <source>
        <dbReference type="ARBA" id="ARBA00006975"/>
    </source>
</evidence>
<dbReference type="GO" id="GO:0046872">
    <property type="term" value="F:metal ion binding"/>
    <property type="evidence" value="ECO:0007669"/>
    <property type="project" value="TreeGrafter"/>
</dbReference>
<evidence type="ECO:0000256" key="2">
    <source>
        <dbReference type="ARBA" id="ARBA00023186"/>
    </source>
</evidence>
<dbReference type="SMART" id="SM00883">
    <property type="entry name" value="Cpn10"/>
    <property type="match status" value="1"/>
</dbReference>
<dbReference type="GO" id="GO:0051082">
    <property type="term" value="F:unfolded protein binding"/>
    <property type="evidence" value="ECO:0007669"/>
    <property type="project" value="TreeGrafter"/>
</dbReference>
<accession>A0A6J5NRN0</accession>
<dbReference type="InterPro" id="IPR011032">
    <property type="entry name" value="GroES-like_sf"/>
</dbReference>
<dbReference type="PANTHER" id="PTHR10772:SF63">
    <property type="entry name" value="20 KDA CHAPERONIN, CHLOROPLASTIC"/>
    <property type="match status" value="1"/>
</dbReference>
<dbReference type="GO" id="GO:0005524">
    <property type="term" value="F:ATP binding"/>
    <property type="evidence" value="ECO:0007669"/>
    <property type="project" value="InterPro"/>
</dbReference>
<name>A0A6J5NRN0_9CAUD</name>
<dbReference type="InterPro" id="IPR037124">
    <property type="entry name" value="Chaperonin_GroES_sf"/>
</dbReference>
<dbReference type="Gene3D" id="2.30.33.40">
    <property type="entry name" value="GroES chaperonin"/>
    <property type="match status" value="1"/>
</dbReference>
<gene>
    <name evidence="3" type="ORF">UFOVP783_46</name>
</gene>
<dbReference type="GO" id="GO:0051087">
    <property type="term" value="F:protein-folding chaperone binding"/>
    <property type="evidence" value="ECO:0007669"/>
    <property type="project" value="TreeGrafter"/>
</dbReference>
<proteinExistence type="inferred from homology"/>
<dbReference type="PANTHER" id="PTHR10772">
    <property type="entry name" value="10 KDA HEAT SHOCK PROTEIN"/>
    <property type="match status" value="1"/>
</dbReference>
<evidence type="ECO:0000313" key="3">
    <source>
        <dbReference type="EMBL" id="CAB4162440.1"/>
    </source>
</evidence>
<sequence length="101" mass="11069">MFRSWQGCVMAHLLPTFNNVLVLLDRKEERTSGGIILPEVCRSQKANEAAQGEVVGIGPDVEGLGCDDRVIIPAHQGTEYHANGRQYVILKEGKVLAKVEP</sequence>
<dbReference type="Pfam" id="PF00166">
    <property type="entry name" value="Cpn10"/>
    <property type="match status" value="1"/>
</dbReference>
<organism evidence="3">
    <name type="scientific">uncultured Caudovirales phage</name>
    <dbReference type="NCBI Taxonomy" id="2100421"/>
    <lineage>
        <taxon>Viruses</taxon>
        <taxon>Duplodnaviria</taxon>
        <taxon>Heunggongvirae</taxon>
        <taxon>Uroviricota</taxon>
        <taxon>Caudoviricetes</taxon>
        <taxon>Peduoviridae</taxon>
        <taxon>Maltschvirus</taxon>
        <taxon>Maltschvirus maltsch</taxon>
    </lineage>
</organism>
<dbReference type="EMBL" id="LR796738">
    <property type="protein sequence ID" value="CAB4162440.1"/>
    <property type="molecule type" value="Genomic_DNA"/>
</dbReference>
<reference evidence="3" key="1">
    <citation type="submission" date="2020-04" db="EMBL/GenBank/DDBJ databases">
        <authorList>
            <person name="Chiriac C."/>
            <person name="Salcher M."/>
            <person name="Ghai R."/>
            <person name="Kavagutti S V."/>
        </authorList>
    </citation>
    <scope>NUCLEOTIDE SEQUENCE</scope>
</reference>
<dbReference type="PRINTS" id="PR00297">
    <property type="entry name" value="CHAPERONIN10"/>
</dbReference>
<dbReference type="CDD" id="cd00320">
    <property type="entry name" value="cpn10"/>
    <property type="match status" value="1"/>
</dbReference>
<dbReference type="SUPFAM" id="SSF50129">
    <property type="entry name" value="GroES-like"/>
    <property type="match status" value="1"/>
</dbReference>
<protein>
    <submittedName>
        <fullName evidence="3">GroS Co-chaperonin GroES (HSP10)</fullName>
    </submittedName>
</protein>
<keyword evidence="2" id="KW-0143">Chaperone</keyword>
<comment type="similarity">
    <text evidence="1">Belongs to the GroES chaperonin family.</text>
</comment>
<dbReference type="InterPro" id="IPR020818">
    <property type="entry name" value="Chaperonin_GroES"/>
</dbReference>